<feature type="region of interest" description="Disordered" evidence="1">
    <location>
        <begin position="1"/>
        <end position="30"/>
    </location>
</feature>
<dbReference type="OrthoDB" id="3204157at2759"/>
<dbReference type="AlphaFoldDB" id="A0A4Y9YW87"/>
<keyword evidence="3" id="KW-1185">Reference proteome</keyword>
<dbReference type="EMBL" id="SEOQ01000237">
    <property type="protein sequence ID" value="TFY66555.1"/>
    <property type="molecule type" value="Genomic_DNA"/>
</dbReference>
<sequence>MQVSASSSAQAPPSPLPSTDPTQSVPESALTMHKDLWMPDGSVVLQAECTLFCVHMSQLLRHSFIFRDMFALPHPHPPSASVPAPVHPWRYCTRAARSS</sequence>
<comment type="caution">
    <text evidence="2">The sequence shown here is derived from an EMBL/GenBank/DDBJ whole genome shotgun (WGS) entry which is preliminary data.</text>
</comment>
<organism evidence="2 3">
    <name type="scientific">Dentipellis fragilis</name>
    <dbReference type="NCBI Taxonomy" id="205917"/>
    <lineage>
        <taxon>Eukaryota</taxon>
        <taxon>Fungi</taxon>
        <taxon>Dikarya</taxon>
        <taxon>Basidiomycota</taxon>
        <taxon>Agaricomycotina</taxon>
        <taxon>Agaricomycetes</taxon>
        <taxon>Russulales</taxon>
        <taxon>Hericiaceae</taxon>
        <taxon>Dentipellis</taxon>
    </lineage>
</organism>
<gene>
    <name evidence="2" type="ORF">EVG20_g4525</name>
</gene>
<protein>
    <recommendedName>
        <fullName evidence="4">BTB domain-containing protein</fullName>
    </recommendedName>
</protein>
<evidence type="ECO:0000256" key="1">
    <source>
        <dbReference type="SAM" id="MobiDB-lite"/>
    </source>
</evidence>
<dbReference type="Proteomes" id="UP000298327">
    <property type="component" value="Unassembled WGS sequence"/>
</dbReference>
<reference evidence="2 3" key="1">
    <citation type="submission" date="2019-02" db="EMBL/GenBank/DDBJ databases">
        <title>Genome sequencing of the rare red list fungi Dentipellis fragilis.</title>
        <authorList>
            <person name="Buettner E."/>
            <person name="Kellner H."/>
        </authorList>
    </citation>
    <scope>NUCLEOTIDE SEQUENCE [LARGE SCALE GENOMIC DNA]</scope>
    <source>
        <strain evidence="2 3">DSM 105465</strain>
    </source>
</reference>
<evidence type="ECO:0000313" key="3">
    <source>
        <dbReference type="Proteomes" id="UP000298327"/>
    </source>
</evidence>
<proteinExistence type="predicted"/>
<accession>A0A4Y9YW87</accession>
<evidence type="ECO:0008006" key="4">
    <source>
        <dbReference type="Google" id="ProtNLM"/>
    </source>
</evidence>
<name>A0A4Y9YW87_9AGAM</name>
<feature type="compositionally biased region" description="Low complexity" evidence="1">
    <location>
        <begin position="1"/>
        <end position="11"/>
    </location>
</feature>
<evidence type="ECO:0000313" key="2">
    <source>
        <dbReference type="EMBL" id="TFY66555.1"/>
    </source>
</evidence>